<feature type="compositionally biased region" description="Pro residues" evidence="6">
    <location>
        <begin position="416"/>
        <end position="446"/>
    </location>
</feature>
<accession>A0AAD5A8L9</accession>
<dbReference type="Proteomes" id="UP001205998">
    <property type="component" value="Unassembled WGS sequence"/>
</dbReference>
<dbReference type="GO" id="GO:0005737">
    <property type="term" value="C:cytoplasm"/>
    <property type="evidence" value="ECO:0007669"/>
    <property type="project" value="TreeGrafter"/>
</dbReference>
<dbReference type="InterPro" id="IPR042201">
    <property type="entry name" value="FH2_Formin_sf"/>
</dbReference>
<evidence type="ECO:0000259" key="7">
    <source>
        <dbReference type="PROSITE" id="PS51444"/>
    </source>
</evidence>
<evidence type="ECO:0000256" key="5">
    <source>
        <dbReference type="SAM" id="Coils"/>
    </source>
</evidence>
<dbReference type="PROSITE" id="PS51444">
    <property type="entry name" value="FH2"/>
    <property type="match status" value="1"/>
</dbReference>
<evidence type="ECO:0000256" key="3">
    <source>
        <dbReference type="ARBA" id="ARBA00023054"/>
    </source>
</evidence>
<dbReference type="FunFam" id="1.20.58.2220:FF:000005">
    <property type="entry name" value="Formin 1"/>
    <property type="match status" value="1"/>
</dbReference>
<feature type="coiled-coil region" evidence="5">
    <location>
        <begin position="235"/>
        <end position="284"/>
    </location>
</feature>
<proteinExistence type="inferred from homology"/>
<dbReference type="GO" id="GO:0051015">
    <property type="term" value="F:actin filament binding"/>
    <property type="evidence" value="ECO:0007669"/>
    <property type="project" value="TreeGrafter"/>
</dbReference>
<evidence type="ECO:0000313" key="8">
    <source>
        <dbReference type="EMBL" id="KAI5611304.1"/>
    </source>
</evidence>
<dbReference type="GO" id="GO:0030866">
    <property type="term" value="P:cortical actin cytoskeleton organization"/>
    <property type="evidence" value="ECO:0007669"/>
    <property type="project" value="TreeGrafter"/>
</dbReference>
<keyword evidence="9" id="KW-1185">Reference proteome</keyword>
<feature type="compositionally biased region" description="Low complexity" evidence="6">
    <location>
        <begin position="97"/>
        <end position="118"/>
    </location>
</feature>
<dbReference type="Pfam" id="PF02181">
    <property type="entry name" value="FH2"/>
    <property type="match status" value="1"/>
</dbReference>
<evidence type="ECO:0000256" key="2">
    <source>
        <dbReference type="ARBA" id="ARBA00005271"/>
    </source>
</evidence>
<feature type="compositionally biased region" description="Polar residues" evidence="6">
    <location>
        <begin position="185"/>
        <end position="198"/>
    </location>
</feature>
<feature type="region of interest" description="Disordered" evidence="6">
    <location>
        <begin position="179"/>
        <end position="222"/>
    </location>
</feature>
<organism evidence="8 9">
    <name type="scientific">Silurus asotus</name>
    <name type="common">Amur catfish</name>
    <name type="synonym">Parasilurus asotus</name>
    <dbReference type="NCBI Taxonomy" id="30991"/>
    <lineage>
        <taxon>Eukaryota</taxon>
        <taxon>Metazoa</taxon>
        <taxon>Chordata</taxon>
        <taxon>Craniata</taxon>
        <taxon>Vertebrata</taxon>
        <taxon>Euteleostomi</taxon>
        <taxon>Actinopterygii</taxon>
        <taxon>Neopterygii</taxon>
        <taxon>Teleostei</taxon>
        <taxon>Ostariophysi</taxon>
        <taxon>Siluriformes</taxon>
        <taxon>Siluridae</taxon>
        <taxon>Silurus</taxon>
    </lineage>
</organism>
<dbReference type="Gene3D" id="1.20.58.2220">
    <property type="entry name" value="Formin, FH2 domain"/>
    <property type="match status" value="1"/>
</dbReference>
<dbReference type="AlphaFoldDB" id="A0AAD5A8L9"/>
<dbReference type="GO" id="GO:0005884">
    <property type="term" value="C:actin filament"/>
    <property type="evidence" value="ECO:0007669"/>
    <property type="project" value="InterPro"/>
</dbReference>
<reference evidence="8" key="1">
    <citation type="submission" date="2018-07" db="EMBL/GenBank/DDBJ databases">
        <title>Comparative genomics of catfishes provides insights into carnivory and benthic adaptation.</title>
        <authorList>
            <person name="Zhang Y."/>
            <person name="Wang D."/>
            <person name="Peng Z."/>
            <person name="Zheng S."/>
            <person name="Shao F."/>
            <person name="Tao W."/>
        </authorList>
    </citation>
    <scope>NUCLEOTIDE SEQUENCE</scope>
    <source>
        <strain evidence="8">Chongqing</strain>
    </source>
</reference>
<dbReference type="InterPro" id="IPR001265">
    <property type="entry name" value="Formin_Cappuccino_subfam"/>
</dbReference>
<feature type="compositionally biased region" description="Pro residues" evidence="6">
    <location>
        <begin position="365"/>
        <end position="383"/>
    </location>
</feature>
<gene>
    <name evidence="8" type="ORF">C0J50_4827</name>
</gene>
<feature type="compositionally biased region" description="Polar residues" evidence="6">
    <location>
        <begin position="387"/>
        <end position="413"/>
    </location>
</feature>
<evidence type="ECO:0000256" key="4">
    <source>
        <dbReference type="ARBA" id="ARBA00023242"/>
    </source>
</evidence>
<comment type="subcellular location">
    <subcellularLocation>
        <location evidence="1">Nucleus</location>
    </subcellularLocation>
</comment>
<feature type="domain" description="FH2" evidence="7">
    <location>
        <begin position="469"/>
        <end position="882"/>
    </location>
</feature>
<dbReference type="InterPro" id="IPR015425">
    <property type="entry name" value="FH2_Formin"/>
</dbReference>
<dbReference type="SMART" id="SM00498">
    <property type="entry name" value="FH2"/>
    <property type="match status" value="1"/>
</dbReference>
<evidence type="ECO:0000256" key="6">
    <source>
        <dbReference type="SAM" id="MobiDB-lite"/>
    </source>
</evidence>
<protein>
    <submittedName>
        <fullName evidence="8">Formin-1</fullName>
    </submittedName>
</protein>
<evidence type="ECO:0000313" key="9">
    <source>
        <dbReference type="Proteomes" id="UP001205998"/>
    </source>
</evidence>
<dbReference type="GO" id="GO:0008017">
    <property type="term" value="F:microtubule binding"/>
    <property type="evidence" value="ECO:0007669"/>
    <property type="project" value="InterPro"/>
</dbReference>
<dbReference type="GO" id="GO:0005634">
    <property type="term" value="C:nucleus"/>
    <property type="evidence" value="ECO:0007669"/>
    <property type="project" value="UniProtKB-SubCell"/>
</dbReference>
<feature type="non-terminal residue" evidence="8">
    <location>
        <position position="1"/>
    </location>
</feature>
<evidence type="ECO:0000256" key="1">
    <source>
        <dbReference type="ARBA" id="ARBA00004123"/>
    </source>
</evidence>
<comment type="caution">
    <text evidence="8">The sequence shown here is derived from an EMBL/GenBank/DDBJ whole genome shotgun (WGS) entry which is preliminary data.</text>
</comment>
<dbReference type="EMBL" id="MU567224">
    <property type="protein sequence ID" value="KAI5611304.1"/>
    <property type="molecule type" value="Genomic_DNA"/>
</dbReference>
<dbReference type="GO" id="GO:0045010">
    <property type="term" value="P:actin nucleation"/>
    <property type="evidence" value="ECO:0007669"/>
    <property type="project" value="InterPro"/>
</dbReference>
<feature type="non-terminal residue" evidence="8">
    <location>
        <position position="911"/>
    </location>
</feature>
<comment type="similarity">
    <text evidence="2">Belongs to the formin homology family. Cappuccino subfamily.</text>
</comment>
<feature type="region of interest" description="Disordered" evidence="6">
    <location>
        <begin position="90"/>
        <end position="133"/>
    </location>
</feature>
<name>A0AAD5A8L9_SILAS</name>
<keyword evidence="4" id="KW-0539">Nucleus</keyword>
<sequence length="911" mass="102466">PNNENASRPTKRVTFSPDIKLEKPPQLPSFFSGLKVLKKEVNGQPNSPVLMKRASVKRALFAEKHSRNEVKGSILEQLSQLLSFDASKVGAKKTQQSTASPPVSPSSEAPEAEMPPIEESVEAPDAALSEEPGKLTNSETALNAFKAFFTPKPAKRDTSDHIDLDAVKRAFNPETIRAIFDRNSSKSPDNKNTFNIKSPETEERTPGRLQAVWPPPKPKDKEEKIGLKYTEAEHQAALLQLKRECKEEIEALEANFKLQLFHLREENEESVSRLQAIIADLKKAAKCSHAELRDVAVSTEDNFTPRVFRTVCIQTDRETFIRPVEEPAINKDLSLQSSLPKKLDLESISRNLSGKKESDLSPLLPLEPPPPPPPPPPPSPPPSQLSVQSGTDGETTLPLLTSPSECHSKTAQTEYFPPPTQGNSPPPPPPPPPTIRDGLSPPPPLPGQVLSPLSGSGLFLFRTEDRSQRKPRVEPICPMRPLYWTRIQIQDSRNDTLWSSLMEPAIMNSNEFAELFAKMASPAKRKPLSEAYNKSAKAKKIIKVLDSKRSQAVGILISSLHLEMKDIQQAILMMDNSVVDLDAIEALYENRAQPEELAKIRKHYETSDEEHVRLLDKPEQFLYELSLIPQFSLRAHCIILQSSFTDAIASVQRKTNMVLQVCKGLLERDSVRDVLGLVLAFGNYMNGGSRNRGQADGFGLEILPKLKDVKSKDNRISLLDYVVSYYLRNLDKNAGTENCVFPLPEPQDVFLASQVKFEELSKELRKLGKDLEDCKKDVQRVWRTSSQEYIHPFKEKMEAFISSAQKEQIATEHHLRSAQKSYHDLVQHFGLKLRSGEQDVLPGHVFMLWFEFCNDFKTRWKRENKVISSERLKEAQQSVRNITAEKKVETRQVNANGLKERVRLKEASLST</sequence>
<dbReference type="SUPFAM" id="SSF101447">
    <property type="entry name" value="Formin homology 2 domain (FH2 domain)"/>
    <property type="match status" value="1"/>
</dbReference>
<keyword evidence="3 5" id="KW-0175">Coiled coil</keyword>
<dbReference type="PANTHER" id="PTHR45920">
    <property type="entry name" value="FORMIN HOMOLOGY 2 DOMAIN CONTAINING, ISOFORM I"/>
    <property type="match status" value="1"/>
</dbReference>
<dbReference type="PRINTS" id="PR00828">
    <property type="entry name" value="FORMIN"/>
</dbReference>
<dbReference type="PANTHER" id="PTHR45920:SF7">
    <property type="entry name" value="FORMIN-G"/>
    <property type="match status" value="1"/>
</dbReference>
<feature type="region of interest" description="Disordered" evidence="6">
    <location>
        <begin position="352"/>
        <end position="452"/>
    </location>
</feature>